<dbReference type="SUPFAM" id="SSF46894">
    <property type="entry name" value="C-terminal effector domain of the bipartite response regulators"/>
    <property type="match status" value="1"/>
</dbReference>
<dbReference type="SUPFAM" id="SSF52172">
    <property type="entry name" value="CheY-like"/>
    <property type="match status" value="1"/>
</dbReference>
<dbReference type="AlphaFoldDB" id="A0A150TWU9"/>
<accession>A0A150TWU9</accession>
<dbReference type="Proteomes" id="UP000075502">
    <property type="component" value="Unassembled WGS sequence"/>
</dbReference>
<dbReference type="InterPro" id="IPR000792">
    <property type="entry name" value="Tscrpt_reg_LuxR_C"/>
</dbReference>
<dbReference type="CDD" id="cd06170">
    <property type="entry name" value="LuxR_C_like"/>
    <property type="match status" value="1"/>
</dbReference>
<gene>
    <name evidence="6" type="ORF">BE21_19425</name>
</gene>
<evidence type="ECO:0000313" key="7">
    <source>
        <dbReference type="Proteomes" id="UP000075502"/>
    </source>
</evidence>
<dbReference type="GO" id="GO:0000160">
    <property type="term" value="P:phosphorelay signal transduction system"/>
    <property type="evidence" value="ECO:0007669"/>
    <property type="project" value="InterPro"/>
</dbReference>
<dbReference type="PANTHER" id="PTHR43214">
    <property type="entry name" value="TWO-COMPONENT RESPONSE REGULATOR"/>
    <property type="match status" value="1"/>
</dbReference>
<evidence type="ECO:0000256" key="1">
    <source>
        <dbReference type="ARBA" id="ARBA00022553"/>
    </source>
</evidence>
<dbReference type="GO" id="GO:0003677">
    <property type="term" value="F:DNA binding"/>
    <property type="evidence" value="ECO:0007669"/>
    <property type="project" value="UniProtKB-KW"/>
</dbReference>
<feature type="modified residue" description="4-aspartylphosphate" evidence="3">
    <location>
        <position position="74"/>
    </location>
</feature>
<dbReference type="CDD" id="cd17535">
    <property type="entry name" value="REC_NarL-like"/>
    <property type="match status" value="1"/>
</dbReference>
<sequence length="233" mass="24821">MWSEGHSNPPVVIMAETPASKLHIYLIDDHPVVREGFARALSDEPDMVVVGQAGTAADALRETASCKPDVVLVDLNIPDRDGIELLGALRAQLPQAKLLVLSGYDDEFRVAEALRAGAQGYLVKTSKLEEVIEGIRRIATGGAPLSSSIAGAVVRAMRKPASEGSGGLDALTPRERQVLRLLAAGVSTRETAARLTISPKTVETHRVRIYAKLGCKSAVELTRIAVRTGLIEA</sequence>
<dbReference type="PROSITE" id="PS50110">
    <property type="entry name" value="RESPONSE_REGULATORY"/>
    <property type="match status" value="1"/>
</dbReference>
<dbReference type="Pfam" id="PF00196">
    <property type="entry name" value="GerE"/>
    <property type="match status" value="1"/>
</dbReference>
<dbReference type="PROSITE" id="PS50043">
    <property type="entry name" value="HTH_LUXR_2"/>
    <property type="match status" value="1"/>
</dbReference>
<dbReference type="InterPro" id="IPR011006">
    <property type="entry name" value="CheY-like_superfamily"/>
</dbReference>
<reference evidence="6 7" key="1">
    <citation type="submission" date="2014-02" db="EMBL/GenBank/DDBJ databases">
        <title>The small core and large imbalanced accessory genome model reveals a collaborative survival strategy of Sorangium cellulosum strains in nature.</title>
        <authorList>
            <person name="Han K."/>
            <person name="Peng R."/>
            <person name="Blom J."/>
            <person name="Li Y.-Z."/>
        </authorList>
    </citation>
    <scope>NUCLEOTIDE SEQUENCE [LARGE SCALE GENOMIC DNA]</scope>
    <source>
        <strain evidence="6 7">So0007-03</strain>
    </source>
</reference>
<keyword evidence="1 3" id="KW-0597">Phosphoprotein</keyword>
<evidence type="ECO:0000313" key="6">
    <source>
        <dbReference type="EMBL" id="KYG09170.1"/>
    </source>
</evidence>
<dbReference type="Pfam" id="PF00072">
    <property type="entry name" value="Response_reg"/>
    <property type="match status" value="1"/>
</dbReference>
<evidence type="ECO:0000256" key="3">
    <source>
        <dbReference type="PROSITE-ProRule" id="PRU00169"/>
    </source>
</evidence>
<dbReference type="Gene3D" id="3.40.50.2300">
    <property type="match status" value="1"/>
</dbReference>
<dbReference type="InterPro" id="IPR058245">
    <property type="entry name" value="NreC/VraR/RcsB-like_REC"/>
</dbReference>
<dbReference type="SMART" id="SM00421">
    <property type="entry name" value="HTH_LUXR"/>
    <property type="match status" value="1"/>
</dbReference>
<dbReference type="InterPro" id="IPR039420">
    <property type="entry name" value="WalR-like"/>
</dbReference>
<dbReference type="SMART" id="SM00448">
    <property type="entry name" value="REC"/>
    <property type="match status" value="1"/>
</dbReference>
<keyword evidence="2" id="KW-0238">DNA-binding</keyword>
<evidence type="ECO:0000259" key="5">
    <source>
        <dbReference type="PROSITE" id="PS50110"/>
    </source>
</evidence>
<feature type="domain" description="Response regulatory" evidence="5">
    <location>
        <begin position="23"/>
        <end position="139"/>
    </location>
</feature>
<evidence type="ECO:0000259" key="4">
    <source>
        <dbReference type="PROSITE" id="PS50043"/>
    </source>
</evidence>
<organism evidence="6 7">
    <name type="scientific">Sorangium cellulosum</name>
    <name type="common">Polyangium cellulosum</name>
    <dbReference type="NCBI Taxonomy" id="56"/>
    <lineage>
        <taxon>Bacteria</taxon>
        <taxon>Pseudomonadati</taxon>
        <taxon>Myxococcota</taxon>
        <taxon>Polyangia</taxon>
        <taxon>Polyangiales</taxon>
        <taxon>Polyangiaceae</taxon>
        <taxon>Sorangium</taxon>
    </lineage>
</organism>
<name>A0A150TWU9_SORCE</name>
<dbReference type="OMA" id="AFLPKEC"/>
<protein>
    <submittedName>
        <fullName evidence="6">Two-component system response regulator</fullName>
    </submittedName>
</protein>
<dbReference type="PANTHER" id="PTHR43214:SF43">
    <property type="entry name" value="TWO-COMPONENT RESPONSE REGULATOR"/>
    <property type="match status" value="1"/>
</dbReference>
<proteinExistence type="predicted"/>
<feature type="domain" description="HTH luxR-type" evidence="4">
    <location>
        <begin position="164"/>
        <end position="229"/>
    </location>
</feature>
<dbReference type="PRINTS" id="PR00038">
    <property type="entry name" value="HTHLUXR"/>
</dbReference>
<dbReference type="InterPro" id="IPR016032">
    <property type="entry name" value="Sig_transdc_resp-reg_C-effctor"/>
</dbReference>
<dbReference type="EMBL" id="JEME01000759">
    <property type="protein sequence ID" value="KYG09170.1"/>
    <property type="molecule type" value="Genomic_DNA"/>
</dbReference>
<comment type="caution">
    <text evidence="6">The sequence shown here is derived from an EMBL/GenBank/DDBJ whole genome shotgun (WGS) entry which is preliminary data.</text>
</comment>
<evidence type="ECO:0000256" key="2">
    <source>
        <dbReference type="ARBA" id="ARBA00023125"/>
    </source>
</evidence>
<dbReference type="GO" id="GO:0006355">
    <property type="term" value="P:regulation of DNA-templated transcription"/>
    <property type="evidence" value="ECO:0007669"/>
    <property type="project" value="InterPro"/>
</dbReference>
<dbReference type="InterPro" id="IPR001789">
    <property type="entry name" value="Sig_transdc_resp-reg_receiver"/>
</dbReference>